<accession>A0A545ASN0</accession>
<organism evidence="2 3">
    <name type="scientific">Cryptosporangium phraense</name>
    <dbReference type="NCBI Taxonomy" id="2593070"/>
    <lineage>
        <taxon>Bacteria</taxon>
        <taxon>Bacillati</taxon>
        <taxon>Actinomycetota</taxon>
        <taxon>Actinomycetes</taxon>
        <taxon>Cryptosporangiales</taxon>
        <taxon>Cryptosporangiaceae</taxon>
        <taxon>Cryptosporangium</taxon>
    </lineage>
</organism>
<comment type="caution">
    <text evidence="2">The sequence shown here is derived from an EMBL/GenBank/DDBJ whole genome shotgun (WGS) entry which is preliminary data.</text>
</comment>
<gene>
    <name evidence="2" type="ORF">FL583_15550</name>
</gene>
<name>A0A545ASN0_9ACTN</name>
<sequence length="83" mass="8925">MTPDEARTQLRALLAERQRVTAELDERVGQAIAAAVEAPIPVAEIAEIAGLHRNTVGRIAKQYGAGDARKNNRPANRPLPTTS</sequence>
<evidence type="ECO:0000313" key="3">
    <source>
        <dbReference type="Proteomes" id="UP000317982"/>
    </source>
</evidence>
<dbReference type="Proteomes" id="UP000317982">
    <property type="component" value="Unassembled WGS sequence"/>
</dbReference>
<evidence type="ECO:0000313" key="2">
    <source>
        <dbReference type="EMBL" id="TQS44346.1"/>
    </source>
</evidence>
<dbReference type="InParanoid" id="A0A545ASN0"/>
<dbReference type="RefSeq" id="WP_142705337.1">
    <property type="nucleotide sequence ID" value="NZ_VIRS01000009.1"/>
</dbReference>
<protein>
    <submittedName>
        <fullName evidence="2">Uncharacterized protein</fullName>
    </submittedName>
</protein>
<keyword evidence="3" id="KW-1185">Reference proteome</keyword>
<dbReference type="AlphaFoldDB" id="A0A545ASN0"/>
<feature type="region of interest" description="Disordered" evidence="1">
    <location>
        <begin position="62"/>
        <end position="83"/>
    </location>
</feature>
<evidence type="ECO:0000256" key="1">
    <source>
        <dbReference type="SAM" id="MobiDB-lite"/>
    </source>
</evidence>
<proteinExistence type="predicted"/>
<dbReference type="EMBL" id="VIRS01000009">
    <property type="protein sequence ID" value="TQS44346.1"/>
    <property type="molecule type" value="Genomic_DNA"/>
</dbReference>
<reference evidence="2 3" key="1">
    <citation type="submission" date="2019-07" db="EMBL/GenBank/DDBJ databases">
        <title>Cryptosporangium phraense sp. nov., isolated from plant litter.</title>
        <authorList>
            <person name="Suriyachadkun C."/>
        </authorList>
    </citation>
    <scope>NUCLEOTIDE SEQUENCE [LARGE SCALE GENOMIC DNA]</scope>
    <source>
        <strain evidence="2 3">A-T 5661</strain>
    </source>
</reference>